<keyword evidence="4 5" id="KW-0472">Membrane</keyword>
<dbReference type="PANTHER" id="PTHR23531:SF1">
    <property type="entry name" value="QUINOLENE RESISTANCE PROTEIN NORA"/>
    <property type="match status" value="1"/>
</dbReference>
<dbReference type="Proteomes" id="UP000029910">
    <property type="component" value="Chromosome"/>
</dbReference>
<evidence type="ECO:0000256" key="3">
    <source>
        <dbReference type="ARBA" id="ARBA00022989"/>
    </source>
</evidence>
<evidence type="ECO:0000313" key="7">
    <source>
        <dbReference type="EMBL" id="AIU33017.1"/>
    </source>
</evidence>
<dbReference type="PROSITE" id="PS50850">
    <property type="entry name" value="MFS"/>
    <property type="match status" value="1"/>
</dbReference>
<dbReference type="InterPro" id="IPR020846">
    <property type="entry name" value="MFS_dom"/>
</dbReference>
<accession>A0ABM5RSM1</accession>
<dbReference type="InterPro" id="IPR011701">
    <property type="entry name" value="MFS"/>
</dbReference>
<evidence type="ECO:0000256" key="5">
    <source>
        <dbReference type="SAM" id="Phobius"/>
    </source>
</evidence>
<feature type="transmembrane region" description="Helical" evidence="5">
    <location>
        <begin position="182"/>
        <end position="203"/>
    </location>
</feature>
<organism evidence="7 8">
    <name type="scientific">Corynebacterium ramonii</name>
    <dbReference type="NCBI Taxonomy" id="3026968"/>
    <lineage>
        <taxon>Bacteria</taxon>
        <taxon>Bacillati</taxon>
        <taxon>Actinomycetota</taxon>
        <taxon>Actinomycetes</taxon>
        <taxon>Mycobacteriales</taxon>
        <taxon>Corynebacteriaceae</taxon>
        <taxon>Corynebacterium</taxon>
    </lineage>
</organism>
<feature type="transmembrane region" description="Helical" evidence="5">
    <location>
        <begin position="119"/>
        <end position="141"/>
    </location>
</feature>
<evidence type="ECO:0000256" key="1">
    <source>
        <dbReference type="ARBA" id="ARBA00004651"/>
    </source>
</evidence>
<dbReference type="PANTHER" id="PTHR23531">
    <property type="entry name" value="QUINOLENE RESISTANCE PROTEIN NORA"/>
    <property type="match status" value="1"/>
</dbReference>
<protein>
    <submittedName>
        <fullName evidence="7">Major facilitator superfamily protein</fullName>
    </submittedName>
</protein>
<dbReference type="Gene3D" id="1.20.1250.20">
    <property type="entry name" value="MFS general substrate transporter like domains"/>
    <property type="match status" value="1"/>
</dbReference>
<feature type="transmembrane region" description="Helical" evidence="5">
    <location>
        <begin position="270"/>
        <end position="290"/>
    </location>
</feature>
<keyword evidence="2 5" id="KW-0812">Transmembrane</keyword>
<feature type="transmembrane region" description="Helical" evidence="5">
    <location>
        <begin position="305"/>
        <end position="328"/>
    </location>
</feature>
<feature type="transmembrane region" description="Helical" evidence="5">
    <location>
        <begin position="153"/>
        <end position="176"/>
    </location>
</feature>
<feature type="domain" description="Major facilitator superfamily (MFS) profile" evidence="6">
    <location>
        <begin position="24"/>
        <end position="458"/>
    </location>
</feature>
<dbReference type="InterPro" id="IPR036259">
    <property type="entry name" value="MFS_trans_sf"/>
</dbReference>
<evidence type="ECO:0000256" key="2">
    <source>
        <dbReference type="ARBA" id="ARBA00022692"/>
    </source>
</evidence>
<feature type="transmembrane region" description="Helical" evidence="5">
    <location>
        <begin position="64"/>
        <end position="88"/>
    </location>
</feature>
<dbReference type="SUPFAM" id="SSF103473">
    <property type="entry name" value="MFS general substrate transporter"/>
    <property type="match status" value="1"/>
</dbReference>
<feature type="transmembrane region" description="Helical" evidence="5">
    <location>
        <begin position="95"/>
        <end position="113"/>
    </location>
</feature>
<keyword evidence="3 5" id="KW-1133">Transmembrane helix</keyword>
<dbReference type="InterPro" id="IPR052714">
    <property type="entry name" value="MFS_Exporter"/>
</dbReference>
<feature type="transmembrane region" description="Helical" evidence="5">
    <location>
        <begin position="432"/>
        <end position="452"/>
    </location>
</feature>
<feature type="transmembrane region" description="Helical" evidence="5">
    <location>
        <begin position="340"/>
        <end position="361"/>
    </location>
</feature>
<comment type="subcellular location">
    <subcellularLocation>
        <location evidence="1">Cell membrane</location>
        <topology evidence="1">Multi-pass membrane protein</topology>
    </subcellularLocation>
</comment>
<sequence>MGNRQNPVAMEEPPVIEQGIDQPVLKITGFLPTTVAVAAAFAAFSLMLPVIPLAVIAGGGSDTLAGASTAVFMAVTVLTQLCTNAALLRFGYRKVMVLAALLLGVPALWYVIAMDPVSVLVVAGVRGVGFGSLCVAQYALVGQLVPAGKLGKASGILGLFVGASQMVCLPLGLLLIDAGVGFNTVFIAGGLTALIAGAMAFAIPNLDPEQPAAAEIWTEEDDARELAKNRRSTMTNTARNHIVKVAKRTVPARTRRQIRKRIHRRPRTKGLIVTVVPAVALASVSMGYGAVSSFLPASVRETDPIYGATIAGIMLSVVGGAQMIFRYISGTLADKLQRPGAMMIPGLFLSSMGLVGIVAVLSQGWPALWLIFTALLFGAGFGLVQNEALLEMFLRVPRGKIAQASTVWNASFDTGTGIGSIILGVVATSHGYSAAFAGGAVLVSIGLVTELGDRILRKRGKRQALAQAAA</sequence>
<gene>
    <name evidence="7" type="ORF">CulFRC11_1448</name>
</gene>
<feature type="transmembrane region" description="Helical" evidence="5">
    <location>
        <begin position="406"/>
        <end position="426"/>
    </location>
</feature>
<dbReference type="EMBL" id="CP009622">
    <property type="protein sequence ID" value="AIU33017.1"/>
    <property type="molecule type" value="Genomic_DNA"/>
</dbReference>
<feature type="transmembrane region" description="Helical" evidence="5">
    <location>
        <begin position="35"/>
        <end position="58"/>
    </location>
</feature>
<reference evidence="7 8" key="1">
    <citation type="journal article" date="2015" name="Genome Announc.">
        <title>Genome Sequence of Corynebacterium ulcerans Strain FRC11.</title>
        <authorList>
            <person name="Benevides Lde J."/>
            <person name="Viana M.V."/>
            <person name="Mariano D.C."/>
            <person name="Rocha Fde S."/>
            <person name="Bagano P.C."/>
            <person name="Folador E.L."/>
            <person name="Pereira F.L."/>
            <person name="Dorella F.A."/>
            <person name="Leal C.A."/>
            <person name="Carvalho A.F."/>
            <person name="Soares Sde C."/>
            <person name="Carneiro A."/>
            <person name="Ramos R."/>
            <person name="Badell-Ocando E."/>
            <person name="Guiso N."/>
            <person name="Silva A."/>
            <person name="Figueiredo H."/>
            <person name="Azevedo V."/>
            <person name="Guimaraes L.C."/>
        </authorList>
    </citation>
    <scope>NUCLEOTIDE SEQUENCE [LARGE SCALE GENOMIC DNA]</scope>
    <source>
        <strain evidence="8">FRC0011</strain>
    </source>
</reference>
<name>A0ABM5RSM1_9CORY</name>
<evidence type="ECO:0000259" key="6">
    <source>
        <dbReference type="PROSITE" id="PS50850"/>
    </source>
</evidence>
<keyword evidence="8" id="KW-1185">Reference proteome</keyword>
<proteinExistence type="predicted"/>
<dbReference type="Pfam" id="PF07690">
    <property type="entry name" value="MFS_1"/>
    <property type="match status" value="1"/>
</dbReference>
<evidence type="ECO:0000256" key="4">
    <source>
        <dbReference type="ARBA" id="ARBA00023136"/>
    </source>
</evidence>
<evidence type="ECO:0000313" key="8">
    <source>
        <dbReference type="Proteomes" id="UP000029910"/>
    </source>
</evidence>
<feature type="transmembrane region" description="Helical" evidence="5">
    <location>
        <begin position="367"/>
        <end position="385"/>
    </location>
</feature>